<evidence type="ECO:0000313" key="16">
    <source>
        <dbReference type="Proteomes" id="UP001519343"/>
    </source>
</evidence>
<evidence type="ECO:0000256" key="3">
    <source>
        <dbReference type="ARBA" id="ARBA00012438"/>
    </source>
</evidence>
<evidence type="ECO:0000256" key="9">
    <source>
        <dbReference type="ARBA" id="ARBA00022840"/>
    </source>
</evidence>
<dbReference type="SMART" id="SM00388">
    <property type="entry name" value="HisKA"/>
    <property type="match status" value="1"/>
</dbReference>
<dbReference type="RefSeq" id="WP_245203930.1">
    <property type="nucleotide sequence ID" value="NZ_JAGGKT010000013.1"/>
</dbReference>
<feature type="transmembrane region" description="Helical" evidence="13">
    <location>
        <begin position="195"/>
        <end position="217"/>
    </location>
</feature>
<dbReference type="InterPro" id="IPR050428">
    <property type="entry name" value="TCS_sensor_his_kinase"/>
</dbReference>
<keyword evidence="6 13" id="KW-0812">Transmembrane</keyword>
<keyword evidence="5" id="KW-0808">Transferase</keyword>
<dbReference type="SMART" id="SM00387">
    <property type="entry name" value="HATPase_c"/>
    <property type="match status" value="1"/>
</dbReference>
<reference evidence="15 16" key="1">
    <citation type="submission" date="2021-03" db="EMBL/GenBank/DDBJ databases">
        <title>Genomic Encyclopedia of Type Strains, Phase IV (KMG-IV): sequencing the most valuable type-strain genomes for metagenomic binning, comparative biology and taxonomic classification.</title>
        <authorList>
            <person name="Goeker M."/>
        </authorList>
    </citation>
    <scope>NUCLEOTIDE SEQUENCE [LARGE SCALE GENOMIC DNA]</scope>
    <source>
        <strain evidence="15 16">DSM 24738</strain>
    </source>
</reference>
<comment type="subcellular location">
    <subcellularLocation>
        <location evidence="2">Membrane</location>
    </subcellularLocation>
</comment>
<dbReference type="InterPro" id="IPR003661">
    <property type="entry name" value="HisK_dim/P_dom"/>
</dbReference>
<organism evidence="15 16">
    <name type="scientific">Ammoniphilus resinae</name>
    <dbReference type="NCBI Taxonomy" id="861532"/>
    <lineage>
        <taxon>Bacteria</taxon>
        <taxon>Bacillati</taxon>
        <taxon>Bacillota</taxon>
        <taxon>Bacilli</taxon>
        <taxon>Bacillales</taxon>
        <taxon>Paenibacillaceae</taxon>
        <taxon>Aneurinibacillus group</taxon>
        <taxon>Ammoniphilus</taxon>
    </lineage>
</organism>
<evidence type="ECO:0000256" key="2">
    <source>
        <dbReference type="ARBA" id="ARBA00004370"/>
    </source>
</evidence>
<dbReference type="PANTHER" id="PTHR45436:SF5">
    <property type="entry name" value="SENSOR HISTIDINE KINASE TRCS"/>
    <property type="match status" value="1"/>
</dbReference>
<evidence type="ECO:0000256" key="12">
    <source>
        <dbReference type="ARBA" id="ARBA00023136"/>
    </source>
</evidence>
<dbReference type="Gene3D" id="1.10.287.130">
    <property type="match status" value="1"/>
</dbReference>
<evidence type="ECO:0000256" key="13">
    <source>
        <dbReference type="SAM" id="Phobius"/>
    </source>
</evidence>
<keyword evidence="7" id="KW-0547">Nucleotide-binding</keyword>
<protein>
    <recommendedName>
        <fullName evidence="3">histidine kinase</fullName>
        <ecNumber evidence="3">2.7.13.3</ecNumber>
    </recommendedName>
</protein>
<dbReference type="SUPFAM" id="SSF55874">
    <property type="entry name" value="ATPase domain of HSP90 chaperone/DNA topoisomerase II/histidine kinase"/>
    <property type="match status" value="1"/>
</dbReference>
<keyword evidence="12 13" id="KW-0472">Membrane</keyword>
<evidence type="ECO:0000256" key="7">
    <source>
        <dbReference type="ARBA" id="ARBA00022741"/>
    </source>
</evidence>
<keyword evidence="9" id="KW-0067">ATP-binding</keyword>
<dbReference type="EC" id="2.7.13.3" evidence="3"/>
<feature type="domain" description="Histidine kinase" evidence="14">
    <location>
        <begin position="238"/>
        <end position="460"/>
    </location>
</feature>
<dbReference type="SUPFAM" id="SSF47384">
    <property type="entry name" value="Homodimeric domain of signal transducing histidine kinase"/>
    <property type="match status" value="1"/>
</dbReference>
<evidence type="ECO:0000256" key="4">
    <source>
        <dbReference type="ARBA" id="ARBA00022553"/>
    </source>
</evidence>
<evidence type="ECO:0000256" key="6">
    <source>
        <dbReference type="ARBA" id="ARBA00022692"/>
    </source>
</evidence>
<dbReference type="EMBL" id="JAGGKT010000013">
    <property type="protein sequence ID" value="MBP1933805.1"/>
    <property type="molecule type" value="Genomic_DNA"/>
</dbReference>
<dbReference type="InterPro" id="IPR004358">
    <property type="entry name" value="Sig_transdc_His_kin-like_C"/>
</dbReference>
<evidence type="ECO:0000256" key="1">
    <source>
        <dbReference type="ARBA" id="ARBA00000085"/>
    </source>
</evidence>
<dbReference type="PANTHER" id="PTHR45436">
    <property type="entry name" value="SENSOR HISTIDINE KINASE YKOH"/>
    <property type="match status" value="1"/>
</dbReference>
<evidence type="ECO:0000256" key="10">
    <source>
        <dbReference type="ARBA" id="ARBA00022989"/>
    </source>
</evidence>
<proteinExistence type="predicted"/>
<comment type="caution">
    <text evidence="15">The sequence shown here is derived from an EMBL/GenBank/DDBJ whole genome shotgun (WGS) entry which is preliminary data.</text>
</comment>
<dbReference type="Pfam" id="PF02518">
    <property type="entry name" value="HATPase_c"/>
    <property type="match status" value="1"/>
</dbReference>
<evidence type="ECO:0000259" key="14">
    <source>
        <dbReference type="PROSITE" id="PS50109"/>
    </source>
</evidence>
<dbReference type="InterPro" id="IPR005467">
    <property type="entry name" value="His_kinase_dom"/>
</dbReference>
<dbReference type="InterPro" id="IPR036890">
    <property type="entry name" value="HATPase_C_sf"/>
</dbReference>
<dbReference type="Gene3D" id="3.30.565.10">
    <property type="entry name" value="Histidine kinase-like ATPase, C-terminal domain"/>
    <property type="match status" value="1"/>
</dbReference>
<keyword evidence="11" id="KW-0902">Two-component regulatory system</keyword>
<dbReference type="PRINTS" id="PR00344">
    <property type="entry name" value="BCTRLSENSOR"/>
</dbReference>
<accession>A0ABS4GVA2</accession>
<dbReference type="CDD" id="cd00082">
    <property type="entry name" value="HisKA"/>
    <property type="match status" value="1"/>
</dbReference>
<keyword evidence="8 15" id="KW-0418">Kinase</keyword>
<keyword evidence="4" id="KW-0597">Phosphoprotein</keyword>
<feature type="transmembrane region" description="Helical" evidence="13">
    <location>
        <begin position="26"/>
        <end position="47"/>
    </location>
</feature>
<dbReference type="PROSITE" id="PS50109">
    <property type="entry name" value="HIS_KIN"/>
    <property type="match status" value="1"/>
</dbReference>
<dbReference type="CDD" id="cd16922">
    <property type="entry name" value="HATPase_EvgS-ArcB-TorS-like"/>
    <property type="match status" value="1"/>
</dbReference>
<comment type="catalytic activity">
    <reaction evidence="1">
        <text>ATP + protein L-histidine = ADP + protein N-phospho-L-histidine.</text>
        <dbReference type="EC" id="2.7.13.3"/>
    </reaction>
</comment>
<keyword evidence="16" id="KW-1185">Reference proteome</keyword>
<dbReference type="InterPro" id="IPR003594">
    <property type="entry name" value="HATPase_dom"/>
</dbReference>
<keyword evidence="10 13" id="KW-1133">Transmembrane helix</keyword>
<sequence length="464" mass="52687">MNFNWLPRFRNWKADLFIHTQTRLTFLYSITIMIFLTLFVAIVYFLVDTVISFDQERRLQSITDQEMKVLGQALIDHTLSQEELENLNTIRESGNQFFYYIVDPQGQVLFGDAFIPRLQPKLLHQIEGWIPSSHEIRYGTVKIPPPRRGPDLGSPSGRVIELMITGRAIYQGNQLVGMFYTGKDVSFINQLLEQLLTILVILGILFLGVALWLSYFMSKRAMIPIRKSFDRQREFVADASHELRTPLSILNSSLDVVEMEDGDQLSDYSRKVLRNMKDEVKRMTHLVSDLLTLARSDSGVPELKLDSFDLVPSAIQLVGSAQTLANSKEIKLNLQTPESLIVNGDHDRLKQLIYILLDNAIKYTPSGGEVDLTLTKEQIEKQSALHITVKDTGLGIPEEDQERIFDRFYRVDKNRSRQMGGTGLGLAIAKWIVNAHHGTIEVSSIPGEGSTFSVNIPVYDVEEV</sequence>
<dbReference type="GO" id="GO:0016301">
    <property type="term" value="F:kinase activity"/>
    <property type="evidence" value="ECO:0007669"/>
    <property type="project" value="UniProtKB-KW"/>
</dbReference>
<evidence type="ECO:0000256" key="8">
    <source>
        <dbReference type="ARBA" id="ARBA00022777"/>
    </source>
</evidence>
<gene>
    <name evidence="15" type="ORF">J2Z37_003818</name>
</gene>
<evidence type="ECO:0000313" key="15">
    <source>
        <dbReference type="EMBL" id="MBP1933805.1"/>
    </source>
</evidence>
<dbReference type="Proteomes" id="UP001519343">
    <property type="component" value="Unassembled WGS sequence"/>
</dbReference>
<dbReference type="Pfam" id="PF00512">
    <property type="entry name" value="HisKA"/>
    <property type="match status" value="1"/>
</dbReference>
<name>A0ABS4GVA2_9BACL</name>
<evidence type="ECO:0000256" key="11">
    <source>
        <dbReference type="ARBA" id="ARBA00023012"/>
    </source>
</evidence>
<evidence type="ECO:0000256" key="5">
    <source>
        <dbReference type="ARBA" id="ARBA00022679"/>
    </source>
</evidence>
<dbReference type="InterPro" id="IPR036097">
    <property type="entry name" value="HisK_dim/P_sf"/>
</dbReference>